<sequence length="37" mass="4283">MSSDVANPNRNTHPEAVHKVCPVPHRSHRTNSHHRYL</sequence>
<dbReference type="EMBL" id="GBRH01167294">
    <property type="protein sequence ID" value="JAE30602.1"/>
    <property type="molecule type" value="Transcribed_RNA"/>
</dbReference>
<protein>
    <submittedName>
        <fullName evidence="2">Uncharacterized protein</fullName>
    </submittedName>
</protein>
<evidence type="ECO:0000313" key="2">
    <source>
        <dbReference type="EMBL" id="JAE30602.1"/>
    </source>
</evidence>
<feature type="compositionally biased region" description="Basic residues" evidence="1">
    <location>
        <begin position="25"/>
        <end position="37"/>
    </location>
</feature>
<evidence type="ECO:0000256" key="1">
    <source>
        <dbReference type="SAM" id="MobiDB-lite"/>
    </source>
</evidence>
<feature type="compositionally biased region" description="Polar residues" evidence="1">
    <location>
        <begin position="1"/>
        <end position="11"/>
    </location>
</feature>
<feature type="region of interest" description="Disordered" evidence="1">
    <location>
        <begin position="1"/>
        <end position="37"/>
    </location>
</feature>
<reference evidence="2" key="1">
    <citation type="submission" date="2014-09" db="EMBL/GenBank/DDBJ databases">
        <authorList>
            <person name="Magalhaes I.L.F."/>
            <person name="Oliveira U."/>
            <person name="Santos F.R."/>
            <person name="Vidigal T.H.D.A."/>
            <person name="Brescovit A.D."/>
            <person name="Santos A.J."/>
        </authorList>
    </citation>
    <scope>NUCLEOTIDE SEQUENCE</scope>
    <source>
        <tissue evidence="2">Shoot tissue taken approximately 20 cm above the soil surface</tissue>
    </source>
</reference>
<reference evidence="2" key="2">
    <citation type="journal article" date="2015" name="Data Brief">
        <title>Shoot transcriptome of the giant reed, Arundo donax.</title>
        <authorList>
            <person name="Barrero R.A."/>
            <person name="Guerrero F.D."/>
            <person name="Moolhuijzen P."/>
            <person name="Goolsby J.A."/>
            <person name="Tidwell J."/>
            <person name="Bellgard S.E."/>
            <person name="Bellgard M.I."/>
        </authorList>
    </citation>
    <scope>NUCLEOTIDE SEQUENCE</scope>
    <source>
        <tissue evidence="2">Shoot tissue taken approximately 20 cm above the soil surface</tissue>
    </source>
</reference>
<organism evidence="2">
    <name type="scientific">Arundo donax</name>
    <name type="common">Giant reed</name>
    <name type="synonym">Donax arundinaceus</name>
    <dbReference type="NCBI Taxonomy" id="35708"/>
    <lineage>
        <taxon>Eukaryota</taxon>
        <taxon>Viridiplantae</taxon>
        <taxon>Streptophyta</taxon>
        <taxon>Embryophyta</taxon>
        <taxon>Tracheophyta</taxon>
        <taxon>Spermatophyta</taxon>
        <taxon>Magnoliopsida</taxon>
        <taxon>Liliopsida</taxon>
        <taxon>Poales</taxon>
        <taxon>Poaceae</taxon>
        <taxon>PACMAD clade</taxon>
        <taxon>Arundinoideae</taxon>
        <taxon>Arundineae</taxon>
        <taxon>Arundo</taxon>
    </lineage>
</organism>
<proteinExistence type="predicted"/>
<dbReference type="AlphaFoldDB" id="A0A0A9H1I1"/>
<accession>A0A0A9H1I1</accession>
<name>A0A0A9H1I1_ARUDO</name>